<evidence type="ECO:0000313" key="4">
    <source>
        <dbReference type="Proteomes" id="UP000677054"/>
    </source>
</evidence>
<reference evidence="3" key="1">
    <citation type="submission" date="2020-11" db="EMBL/GenBank/DDBJ databases">
        <authorList>
            <person name="Tran Van P."/>
        </authorList>
    </citation>
    <scope>NUCLEOTIDE SEQUENCE</scope>
</reference>
<evidence type="ECO:0000313" key="3">
    <source>
        <dbReference type="EMBL" id="CAD7243950.1"/>
    </source>
</evidence>
<dbReference type="InterPro" id="IPR019535">
    <property type="entry name" value="ICE2_C"/>
</dbReference>
<dbReference type="PANTHER" id="PTHR14633">
    <property type="entry name" value="LITTLE ELONGATION COMPLEX SUBUNIT 2"/>
    <property type="match status" value="1"/>
</dbReference>
<dbReference type="GO" id="GO:0008023">
    <property type="term" value="C:transcription elongation factor complex"/>
    <property type="evidence" value="ECO:0007669"/>
    <property type="project" value="InterPro"/>
</dbReference>
<evidence type="ECO:0000259" key="2">
    <source>
        <dbReference type="Pfam" id="PF10505"/>
    </source>
</evidence>
<sequence length="828" mass="94654">MNLLAKIQPDAKKMASPSETRDMSVDKPCTDTTLERYKLVERMMKFSSLVRDMYPCPKEVRNFNGVDDNEEDDLVEVKRYLDEIAASREADQGVTSGSLTKNAFKPFPSTSKMEPPNLSSSGSVHEASSDLLQAQEADASQTQTAEDPAENTQRPPAKRHFSTKHTSWDPELPDAKKPRPGPEKDNNKSLYFRRALLAPRADDPSLPVGIELQHPHNGCHVLSVLDCEEQKTYVSLMEKYQYVTRDEVLKMKGKDREGWKSFFPIHQKVLLEQEKCMEELTRFAKEHRLNKDFIPQGMKEYVADCLQARLHRCLIYPRFYTLQDTIHLMQLGPYSFQVCPYFTLQSTLAELGRAPKLMVPKEQRNVCLPKPPTVSRRFPPVCDSANPHQLPYLSKVPVSQDENIQKLLPEAQPDFVMSRSVFKALVLMSGASCIRQIPITISEVDLNGKKHKVVYLDRPLPKIFTSNYEQKEIYSKLALRTLTTQPLPSKKNFRPAFLDQNSSRKDIDSIRQLPDSTDDTFDTGAHDAEELETFGVAYQPMARHTGRNPKEENLKEDGKGEEREEQKTKYQEGQVPESRNLKLPLLDHVTYNTWELRLNQVPFRILIRSFVHAARPNQGMGGTLIPYHMFVKPEYQSHYGVEVLSWEEAAREWAACAITPNSRVLRVRMNSYNNKVIMVEDLSPDMVQVSSQKVGFKPNEALANIHLVLSRLKNQLPGHYLLDIKRGERNVNLKVAVDASKTGIENLNRYDLHTAYSKVPQQGPKREEEYLPIDRSLLPPFNRVYGRIPCTFWPLKPGMNRKGGKPMTGKKKKKNKGQNKKKAQKNAP</sequence>
<feature type="domain" description="Little elongation complex subunit 2 C-terminal" evidence="2">
    <location>
        <begin position="589"/>
        <end position="793"/>
    </location>
</feature>
<protein>
    <recommendedName>
        <fullName evidence="2">Little elongation complex subunit 2 C-terminal domain-containing protein</fullName>
    </recommendedName>
</protein>
<feature type="compositionally biased region" description="Basic residues" evidence="1">
    <location>
        <begin position="802"/>
        <end position="828"/>
    </location>
</feature>
<feature type="region of interest" description="Disordered" evidence="1">
    <location>
        <begin position="796"/>
        <end position="828"/>
    </location>
</feature>
<feature type="compositionally biased region" description="Polar residues" evidence="1">
    <location>
        <begin position="108"/>
        <end position="123"/>
    </location>
</feature>
<feature type="compositionally biased region" description="Basic and acidic residues" evidence="1">
    <location>
        <begin position="9"/>
        <end position="27"/>
    </location>
</feature>
<dbReference type="Pfam" id="PF10505">
    <property type="entry name" value="NARG2_C"/>
    <property type="match status" value="1"/>
</dbReference>
<dbReference type="Proteomes" id="UP000677054">
    <property type="component" value="Unassembled WGS sequence"/>
</dbReference>
<gene>
    <name evidence="3" type="ORF">DSTB1V02_LOCUS3856</name>
</gene>
<dbReference type="AlphaFoldDB" id="A0A7R8XB78"/>
<dbReference type="EMBL" id="LR900049">
    <property type="protein sequence ID" value="CAD7243950.1"/>
    <property type="molecule type" value="Genomic_DNA"/>
</dbReference>
<feature type="region of interest" description="Disordered" evidence="1">
    <location>
        <begin position="1"/>
        <end position="27"/>
    </location>
</feature>
<dbReference type="GO" id="GO:0045945">
    <property type="term" value="P:positive regulation of transcription by RNA polymerase III"/>
    <property type="evidence" value="ECO:0007669"/>
    <property type="project" value="TreeGrafter"/>
</dbReference>
<name>A0A7R8XB78_9CRUS</name>
<evidence type="ECO:0000256" key="1">
    <source>
        <dbReference type="SAM" id="MobiDB-lite"/>
    </source>
</evidence>
<dbReference type="GO" id="GO:0042795">
    <property type="term" value="P:snRNA transcription by RNA polymerase II"/>
    <property type="evidence" value="ECO:0007669"/>
    <property type="project" value="TreeGrafter"/>
</dbReference>
<keyword evidence="4" id="KW-1185">Reference proteome</keyword>
<dbReference type="OrthoDB" id="6361816at2759"/>
<feature type="compositionally biased region" description="Basic and acidic residues" evidence="1">
    <location>
        <begin position="173"/>
        <end position="187"/>
    </location>
</feature>
<proteinExistence type="predicted"/>
<dbReference type="GO" id="GO:0042796">
    <property type="term" value="P:snRNA transcription by RNA polymerase III"/>
    <property type="evidence" value="ECO:0007669"/>
    <property type="project" value="TreeGrafter"/>
</dbReference>
<feature type="region of interest" description="Disordered" evidence="1">
    <location>
        <begin position="540"/>
        <end position="576"/>
    </location>
</feature>
<organism evidence="3">
    <name type="scientific">Darwinula stevensoni</name>
    <dbReference type="NCBI Taxonomy" id="69355"/>
    <lineage>
        <taxon>Eukaryota</taxon>
        <taxon>Metazoa</taxon>
        <taxon>Ecdysozoa</taxon>
        <taxon>Arthropoda</taxon>
        <taxon>Crustacea</taxon>
        <taxon>Oligostraca</taxon>
        <taxon>Ostracoda</taxon>
        <taxon>Podocopa</taxon>
        <taxon>Podocopida</taxon>
        <taxon>Darwinulocopina</taxon>
        <taxon>Darwinuloidea</taxon>
        <taxon>Darwinulidae</taxon>
        <taxon>Darwinula</taxon>
    </lineage>
</organism>
<dbReference type="EMBL" id="CAJPEV010000532">
    <property type="protein sequence ID" value="CAG0886197.1"/>
    <property type="molecule type" value="Genomic_DNA"/>
</dbReference>
<dbReference type="PANTHER" id="PTHR14633:SF3">
    <property type="entry name" value="LITTLE ELONGATION COMPLEX SUBUNIT 2"/>
    <property type="match status" value="1"/>
</dbReference>
<accession>A0A7R8XB78</accession>
<feature type="compositionally biased region" description="Basic and acidic residues" evidence="1">
    <location>
        <begin position="548"/>
        <end position="570"/>
    </location>
</feature>
<feature type="region of interest" description="Disordered" evidence="1">
    <location>
        <begin position="89"/>
        <end position="188"/>
    </location>
</feature>
<feature type="compositionally biased region" description="Polar residues" evidence="1">
    <location>
        <begin position="138"/>
        <end position="154"/>
    </location>
</feature>